<keyword evidence="3" id="KW-1185">Reference proteome</keyword>
<feature type="compositionally biased region" description="Polar residues" evidence="1">
    <location>
        <begin position="57"/>
        <end position="74"/>
    </location>
</feature>
<comment type="caution">
    <text evidence="2">The sequence shown here is derived from an EMBL/GenBank/DDBJ whole genome shotgun (WGS) entry which is preliminary data.</text>
</comment>
<evidence type="ECO:0000256" key="1">
    <source>
        <dbReference type="SAM" id="MobiDB-lite"/>
    </source>
</evidence>
<evidence type="ECO:0000313" key="3">
    <source>
        <dbReference type="Proteomes" id="UP000013785"/>
    </source>
</evidence>
<dbReference type="eggNOG" id="ENOG502ZANP">
    <property type="taxonomic scope" value="Bacteria"/>
</dbReference>
<feature type="region of interest" description="Disordered" evidence="1">
    <location>
        <begin position="24"/>
        <end position="74"/>
    </location>
</feature>
<feature type="compositionally biased region" description="Low complexity" evidence="1">
    <location>
        <begin position="30"/>
        <end position="41"/>
    </location>
</feature>
<sequence>MKKQIILRLAVLTAITLAGCGRTEEKPAVSTELNSETTSETSTKESESTSTISASTQVSEEATSQSEKQSISGNVSDELKKVTADIKDEMDAEEAQIVFTSTNPTTVTQGNVTISIDEYSLIEVKDFHQDFSIPFGRQTEDGGIFLSKITIKNNENQDIWYAPLFGLNYPGAVSAFSNTRIVLPESYANIGNDLTTNKNLIKKGESITGYFPMALSSDELSTIDDLGVVSYEIPSAYNKADSVSSSDAIGKTETIQLSVNRSGKETIRENEKFYQDKTTTTNMGTKTMIEEKEGLNDSQTINKITATLNGYQFTEFEPNKVEAPRFSEFNGIILLTVSYDIKNEGDAEIDFSTVTSTLRIDDGSLIVLGQGMLVDYKSTDVVKKGEAKELIQVFAMDKEQYDKLWKEKTYKIQLVLYDSSAKELLKGNKFEFDLK</sequence>
<dbReference type="PROSITE" id="PS51257">
    <property type="entry name" value="PROKAR_LIPOPROTEIN"/>
    <property type="match status" value="1"/>
</dbReference>
<organism evidence="2 3">
    <name type="scientific">Enterococcus phoeniculicola ATCC BAA-412</name>
    <dbReference type="NCBI Taxonomy" id="1158610"/>
    <lineage>
        <taxon>Bacteria</taxon>
        <taxon>Bacillati</taxon>
        <taxon>Bacillota</taxon>
        <taxon>Bacilli</taxon>
        <taxon>Lactobacillales</taxon>
        <taxon>Enterococcaceae</taxon>
        <taxon>Enterococcus</taxon>
    </lineage>
</organism>
<proteinExistence type="predicted"/>
<dbReference type="RefSeq" id="WP_010770009.1">
    <property type="nucleotide sequence ID" value="NZ_ASWE01000001.1"/>
</dbReference>
<dbReference type="OrthoDB" id="2138699at2"/>
<dbReference type="InterPro" id="IPR031888">
    <property type="entry name" value="DUF5068"/>
</dbReference>
<evidence type="ECO:0008006" key="4">
    <source>
        <dbReference type="Google" id="ProtNLM"/>
    </source>
</evidence>
<dbReference type="PATRIC" id="fig|1158610.3.peg.3373"/>
<evidence type="ECO:0000313" key="2">
    <source>
        <dbReference type="EMBL" id="EOL41814.1"/>
    </source>
</evidence>
<accession>R3TK53</accession>
<protein>
    <recommendedName>
        <fullName evidence="4">DUF5068 domain-containing protein</fullName>
    </recommendedName>
</protein>
<dbReference type="EMBL" id="AJAT01000018">
    <property type="protein sequence ID" value="EOL41814.1"/>
    <property type="molecule type" value="Genomic_DNA"/>
</dbReference>
<dbReference type="HOGENOM" id="CLU_051996_0_0_9"/>
<reference evidence="2 3" key="1">
    <citation type="submission" date="2013-02" db="EMBL/GenBank/DDBJ databases">
        <title>The Genome Sequence of Enterococcus phoeniculicola BAA-412.</title>
        <authorList>
            <consortium name="The Broad Institute Genome Sequencing Platform"/>
            <consortium name="The Broad Institute Genome Sequencing Center for Infectious Disease"/>
            <person name="Earl A.M."/>
            <person name="Gilmore M.S."/>
            <person name="Lebreton F."/>
            <person name="Walker B."/>
            <person name="Young S.K."/>
            <person name="Zeng Q."/>
            <person name="Gargeya S."/>
            <person name="Fitzgerald M."/>
            <person name="Haas B."/>
            <person name="Abouelleil A."/>
            <person name="Alvarado L."/>
            <person name="Arachchi H.M."/>
            <person name="Berlin A.M."/>
            <person name="Chapman S.B."/>
            <person name="Dewar J."/>
            <person name="Goldberg J."/>
            <person name="Griggs A."/>
            <person name="Gujja S."/>
            <person name="Hansen M."/>
            <person name="Howarth C."/>
            <person name="Imamovic A."/>
            <person name="Larimer J."/>
            <person name="McCowan C."/>
            <person name="Murphy C."/>
            <person name="Neiman D."/>
            <person name="Pearson M."/>
            <person name="Priest M."/>
            <person name="Roberts A."/>
            <person name="Saif S."/>
            <person name="Shea T."/>
            <person name="Sisk P."/>
            <person name="Sykes S."/>
            <person name="Wortman J."/>
            <person name="Nusbaum C."/>
            <person name="Birren B."/>
        </authorList>
    </citation>
    <scope>NUCLEOTIDE SEQUENCE [LARGE SCALE GENOMIC DNA]</scope>
    <source>
        <strain evidence="2 3">ATCC BAA-412</strain>
    </source>
</reference>
<dbReference type="AlphaFoldDB" id="R3TK53"/>
<dbReference type="Proteomes" id="UP000013785">
    <property type="component" value="Unassembled WGS sequence"/>
</dbReference>
<dbReference type="Pfam" id="PF16781">
    <property type="entry name" value="DUF5068"/>
    <property type="match status" value="1"/>
</dbReference>
<gene>
    <name evidence="2" type="ORF">UC3_03379</name>
</gene>
<name>R3TK53_9ENTE</name>
<dbReference type="Gene3D" id="2.60.40.4170">
    <property type="match status" value="1"/>
</dbReference>